<dbReference type="OrthoDB" id="2384680at2759"/>
<evidence type="ECO:0000313" key="3">
    <source>
        <dbReference type="Proteomes" id="UP000022910"/>
    </source>
</evidence>
<name>A0A015KN54_RHIIW</name>
<accession>A0A015KN54</accession>
<gene>
    <name evidence="2" type="ORF">RirG_099940</name>
</gene>
<protein>
    <submittedName>
        <fullName evidence="2">Uncharacterized protein</fullName>
    </submittedName>
</protein>
<dbReference type="Proteomes" id="UP000022910">
    <property type="component" value="Unassembled WGS sequence"/>
</dbReference>
<comment type="caution">
    <text evidence="2">The sequence shown here is derived from an EMBL/GenBank/DDBJ whole genome shotgun (WGS) entry which is preliminary data.</text>
</comment>
<keyword evidence="1" id="KW-0732">Signal</keyword>
<dbReference type="EMBL" id="JEMT01017037">
    <property type="protein sequence ID" value="EXX68994.1"/>
    <property type="molecule type" value="Genomic_DNA"/>
</dbReference>
<evidence type="ECO:0000256" key="1">
    <source>
        <dbReference type="SAM" id="SignalP"/>
    </source>
</evidence>
<feature type="chain" id="PRO_5001474656" evidence="1">
    <location>
        <begin position="23"/>
        <end position="131"/>
    </location>
</feature>
<reference evidence="2 3" key="1">
    <citation type="submission" date="2014-02" db="EMBL/GenBank/DDBJ databases">
        <title>Single nucleus genome sequencing reveals high similarity among nuclei of an endomycorrhizal fungus.</title>
        <authorList>
            <person name="Lin K."/>
            <person name="Geurts R."/>
            <person name="Zhang Z."/>
            <person name="Limpens E."/>
            <person name="Saunders D.G."/>
            <person name="Mu D."/>
            <person name="Pang E."/>
            <person name="Cao H."/>
            <person name="Cha H."/>
            <person name="Lin T."/>
            <person name="Zhou Q."/>
            <person name="Shang Y."/>
            <person name="Li Y."/>
            <person name="Ivanov S."/>
            <person name="Sharma T."/>
            <person name="Velzen R.V."/>
            <person name="Ruijter N.D."/>
            <person name="Aanen D.K."/>
            <person name="Win J."/>
            <person name="Kamoun S."/>
            <person name="Bisseling T."/>
            <person name="Huang S."/>
        </authorList>
    </citation>
    <scope>NUCLEOTIDE SEQUENCE [LARGE SCALE GENOMIC DNA]</scope>
    <source>
        <strain evidence="3">DAOM197198w</strain>
    </source>
</reference>
<dbReference type="AlphaFoldDB" id="A0A015KN54"/>
<feature type="signal peptide" evidence="1">
    <location>
        <begin position="1"/>
        <end position="22"/>
    </location>
</feature>
<dbReference type="HOGENOM" id="CLU_1928729_0_0_1"/>
<sequence>MNSKIFTIFTILFVLLATFVTSIPIEKRAKKVIHVTSPGKGPWALKSDQVVSWWCNECKSDEDVIVRIIQKKSSSSNVEVYKKDGKNAFDGHLQFTIGKDWDVKKKYFAEVTLKSDSKVVGKGVEFGIFKP</sequence>
<evidence type="ECO:0000313" key="2">
    <source>
        <dbReference type="EMBL" id="EXX68994.1"/>
    </source>
</evidence>
<organism evidence="2 3">
    <name type="scientific">Rhizophagus irregularis (strain DAOM 197198w)</name>
    <name type="common">Glomus intraradices</name>
    <dbReference type="NCBI Taxonomy" id="1432141"/>
    <lineage>
        <taxon>Eukaryota</taxon>
        <taxon>Fungi</taxon>
        <taxon>Fungi incertae sedis</taxon>
        <taxon>Mucoromycota</taxon>
        <taxon>Glomeromycotina</taxon>
        <taxon>Glomeromycetes</taxon>
        <taxon>Glomerales</taxon>
        <taxon>Glomeraceae</taxon>
        <taxon>Rhizophagus</taxon>
    </lineage>
</organism>
<keyword evidence="3" id="KW-1185">Reference proteome</keyword>
<proteinExistence type="predicted"/>